<feature type="region of interest" description="Disordered" evidence="1">
    <location>
        <begin position="1"/>
        <end position="63"/>
    </location>
</feature>
<dbReference type="Proteomes" id="UP000230002">
    <property type="component" value="Unassembled WGS sequence"/>
</dbReference>
<sequence>MVCIGTIKVSHGDYGEPRTNATESSTRGRQDSEAPAPRRQRVAAKTRRRRAIKIGRGADGQRLRQAERDLTSLGQSLAANLATGDVMAATFQPHGRSPPSSSLSSPAVGSGARGGIGATYATRPFHAPVTKCEVGSLVGSGRDPPRTVRSPNQNQEQAGGVVPVQNPVGRCGVLVA</sequence>
<keyword evidence="3" id="KW-1185">Reference proteome</keyword>
<protein>
    <submittedName>
        <fullName evidence="2">Uncharacterized protein</fullName>
    </submittedName>
</protein>
<feature type="region of interest" description="Disordered" evidence="1">
    <location>
        <begin position="135"/>
        <end position="164"/>
    </location>
</feature>
<gene>
    <name evidence="2" type="ORF">GSI_15361</name>
</gene>
<proteinExistence type="predicted"/>
<evidence type="ECO:0000256" key="1">
    <source>
        <dbReference type="SAM" id="MobiDB-lite"/>
    </source>
</evidence>
<dbReference type="AlphaFoldDB" id="A0A2G8RMX6"/>
<feature type="region of interest" description="Disordered" evidence="1">
    <location>
        <begin position="88"/>
        <end position="112"/>
    </location>
</feature>
<feature type="compositionally biased region" description="Low complexity" evidence="1">
    <location>
        <begin position="97"/>
        <end position="106"/>
    </location>
</feature>
<comment type="caution">
    <text evidence="2">The sequence shown here is derived from an EMBL/GenBank/DDBJ whole genome shotgun (WGS) entry which is preliminary data.</text>
</comment>
<accession>A0A2G8RMX6</accession>
<evidence type="ECO:0000313" key="2">
    <source>
        <dbReference type="EMBL" id="PIL22668.1"/>
    </source>
</evidence>
<feature type="compositionally biased region" description="Basic residues" evidence="1">
    <location>
        <begin position="38"/>
        <end position="53"/>
    </location>
</feature>
<dbReference type="EMBL" id="AYKW01000069">
    <property type="protein sequence ID" value="PIL22668.1"/>
    <property type="molecule type" value="Genomic_DNA"/>
</dbReference>
<reference evidence="2 3" key="1">
    <citation type="journal article" date="2015" name="Sci. Rep.">
        <title>Chromosome-level genome map provides insights into diverse defense mechanisms in the medicinal fungus Ganoderma sinense.</title>
        <authorList>
            <person name="Zhu Y."/>
            <person name="Xu J."/>
            <person name="Sun C."/>
            <person name="Zhou S."/>
            <person name="Xu H."/>
            <person name="Nelson D.R."/>
            <person name="Qian J."/>
            <person name="Song J."/>
            <person name="Luo H."/>
            <person name="Xiang L."/>
            <person name="Li Y."/>
            <person name="Xu Z."/>
            <person name="Ji A."/>
            <person name="Wang L."/>
            <person name="Lu S."/>
            <person name="Hayward A."/>
            <person name="Sun W."/>
            <person name="Li X."/>
            <person name="Schwartz D.C."/>
            <person name="Wang Y."/>
            <person name="Chen S."/>
        </authorList>
    </citation>
    <scope>NUCLEOTIDE SEQUENCE [LARGE SCALE GENOMIC DNA]</scope>
    <source>
        <strain evidence="2 3">ZZ0214-1</strain>
    </source>
</reference>
<organism evidence="2 3">
    <name type="scientific">Ganoderma sinense ZZ0214-1</name>
    <dbReference type="NCBI Taxonomy" id="1077348"/>
    <lineage>
        <taxon>Eukaryota</taxon>
        <taxon>Fungi</taxon>
        <taxon>Dikarya</taxon>
        <taxon>Basidiomycota</taxon>
        <taxon>Agaricomycotina</taxon>
        <taxon>Agaricomycetes</taxon>
        <taxon>Polyporales</taxon>
        <taxon>Polyporaceae</taxon>
        <taxon>Ganoderma</taxon>
    </lineage>
</organism>
<evidence type="ECO:0000313" key="3">
    <source>
        <dbReference type="Proteomes" id="UP000230002"/>
    </source>
</evidence>
<name>A0A2G8RMX6_9APHY</name>